<keyword evidence="1" id="KW-0732">Signal</keyword>
<evidence type="ECO:0000256" key="1">
    <source>
        <dbReference type="SAM" id="SignalP"/>
    </source>
</evidence>
<accession>G0S231</accession>
<dbReference type="KEGG" id="cthr:CTHT_0015800"/>
<feature type="chain" id="PRO_5003408764" evidence="1">
    <location>
        <begin position="17"/>
        <end position="166"/>
    </location>
</feature>
<protein>
    <submittedName>
        <fullName evidence="2">Uncharacterized protein</fullName>
    </submittedName>
</protein>
<evidence type="ECO:0000313" key="2">
    <source>
        <dbReference type="EMBL" id="EGS23091.1"/>
    </source>
</evidence>
<dbReference type="HOGENOM" id="CLU_122522_0_0_1"/>
<dbReference type="EMBL" id="GL988039">
    <property type="protein sequence ID" value="EGS23091.1"/>
    <property type="molecule type" value="Genomic_DNA"/>
</dbReference>
<dbReference type="Proteomes" id="UP000008066">
    <property type="component" value="Unassembled WGS sequence"/>
</dbReference>
<proteinExistence type="predicted"/>
<dbReference type="AlphaFoldDB" id="G0S231"/>
<dbReference type="eggNOG" id="ENOG502T0FS">
    <property type="taxonomic scope" value="Eukaryota"/>
</dbReference>
<organism evidence="3">
    <name type="scientific">Chaetomium thermophilum (strain DSM 1495 / CBS 144.50 / IMI 039719)</name>
    <name type="common">Thermochaetoides thermophila</name>
    <dbReference type="NCBI Taxonomy" id="759272"/>
    <lineage>
        <taxon>Eukaryota</taxon>
        <taxon>Fungi</taxon>
        <taxon>Dikarya</taxon>
        <taxon>Ascomycota</taxon>
        <taxon>Pezizomycotina</taxon>
        <taxon>Sordariomycetes</taxon>
        <taxon>Sordariomycetidae</taxon>
        <taxon>Sordariales</taxon>
        <taxon>Chaetomiaceae</taxon>
        <taxon>Thermochaetoides</taxon>
    </lineage>
</organism>
<dbReference type="OMA" id="TSDYCED"/>
<reference evidence="2 3" key="1">
    <citation type="journal article" date="2011" name="Cell">
        <title>Insight into structure and assembly of the nuclear pore complex by utilizing the genome of a eukaryotic thermophile.</title>
        <authorList>
            <person name="Amlacher S."/>
            <person name="Sarges P."/>
            <person name="Flemming D."/>
            <person name="van Noort V."/>
            <person name="Kunze R."/>
            <person name="Devos D.P."/>
            <person name="Arumugam M."/>
            <person name="Bork P."/>
            <person name="Hurt E."/>
        </authorList>
    </citation>
    <scope>NUCLEOTIDE SEQUENCE [LARGE SCALE GENOMIC DNA]</scope>
    <source>
        <strain evidence="3">DSM 1495 / CBS 144.50 / IMI 039719</strain>
    </source>
</reference>
<dbReference type="STRING" id="759272.G0S231"/>
<dbReference type="RefSeq" id="XP_006692083.1">
    <property type="nucleotide sequence ID" value="XM_006692020.1"/>
</dbReference>
<feature type="signal peptide" evidence="1">
    <location>
        <begin position="1"/>
        <end position="16"/>
    </location>
</feature>
<name>G0S231_CHATD</name>
<keyword evidence="3" id="KW-1185">Reference proteome</keyword>
<dbReference type="GeneID" id="18255618"/>
<sequence length="166" mass="17394">MKLIAALLSLIALASADPAFIRPFGPCYPNVCNIAVSMNRLGVPASKVRSSHCASFLRTTVTPAATTVTETVTVTFDDESPTTTPVSSSKVSSAAPVTITPTSIPNYARACLKAKEYATACSCFGVTGTVTTVPTPTVTVTSTLMVFDGKDDDDGDDWDSEEECEL</sequence>
<gene>
    <name evidence="2" type="ORF">CTHT_0015800</name>
</gene>
<evidence type="ECO:0000313" key="3">
    <source>
        <dbReference type="Proteomes" id="UP000008066"/>
    </source>
</evidence>